<dbReference type="Proteomes" id="UP000236724">
    <property type="component" value="Unassembled WGS sequence"/>
</dbReference>
<comment type="similarity">
    <text evidence="2 8">Belongs to the PanB family.</text>
</comment>
<dbReference type="NCBIfam" id="TIGR00222">
    <property type="entry name" value="panB"/>
    <property type="match status" value="1"/>
</dbReference>
<dbReference type="PIRSF" id="PIRSF000388">
    <property type="entry name" value="Pantoate_hydroxy_MeTrfase"/>
    <property type="match status" value="1"/>
</dbReference>
<dbReference type="OrthoDB" id="9781789at2"/>
<evidence type="ECO:0000256" key="9">
    <source>
        <dbReference type="PIRSR" id="PIRSR000388-1"/>
    </source>
</evidence>
<name>A0A1H6FCI7_9GAMM</name>
<feature type="binding site" evidence="8 10">
    <location>
        <position position="115"/>
    </location>
    <ligand>
        <name>3-methyl-2-oxobutanoate</name>
        <dbReference type="ChEBI" id="CHEBI:11851"/>
    </ligand>
</feature>
<dbReference type="PANTHER" id="PTHR20881">
    <property type="entry name" value="3-METHYL-2-OXOBUTANOATE HYDROXYMETHYLTRANSFERASE"/>
    <property type="match status" value="1"/>
</dbReference>
<dbReference type="Pfam" id="PF02548">
    <property type="entry name" value="Pantoate_transf"/>
    <property type="match status" value="1"/>
</dbReference>
<dbReference type="GO" id="GO:0003864">
    <property type="term" value="F:3-methyl-2-oxobutanoate hydroxymethyltransferase activity"/>
    <property type="evidence" value="ECO:0007669"/>
    <property type="project" value="UniProtKB-UniRule"/>
</dbReference>
<comment type="function">
    <text evidence="7 8">Catalyzes the reversible reaction in which hydroxymethyl group from 5,10-methylenetetrahydrofolate is transferred onto alpha-ketoisovalerate to form ketopantoate.</text>
</comment>
<dbReference type="UniPathway" id="UPA00028">
    <property type="reaction ID" value="UER00003"/>
</dbReference>
<keyword evidence="13" id="KW-1185">Reference proteome</keyword>
<evidence type="ECO:0000256" key="11">
    <source>
        <dbReference type="PIRSR" id="PIRSR000388-3"/>
    </source>
</evidence>
<dbReference type="InterPro" id="IPR015813">
    <property type="entry name" value="Pyrv/PenolPyrv_kinase-like_dom"/>
</dbReference>
<dbReference type="NCBIfam" id="NF001452">
    <property type="entry name" value="PRK00311.1"/>
    <property type="match status" value="1"/>
</dbReference>
<accession>A0A1H6FCI7</accession>
<keyword evidence="8" id="KW-0963">Cytoplasm</keyword>
<evidence type="ECO:0000256" key="4">
    <source>
        <dbReference type="ARBA" id="ARBA00022655"/>
    </source>
</evidence>
<keyword evidence="4 8" id="KW-0566">Pantothenate biosynthesis</keyword>
<proteinExistence type="inferred from homology"/>
<reference evidence="12 13" key="1">
    <citation type="submission" date="2016-10" db="EMBL/GenBank/DDBJ databases">
        <authorList>
            <person name="de Groot N.N."/>
        </authorList>
    </citation>
    <scope>NUCLEOTIDE SEQUENCE [LARGE SCALE GENOMIC DNA]</scope>
    <source>
        <strain evidence="12">MBHS1</strain>
    </source>
</reference>
<feature type="active site" description="Proton acceptor" evidence="8 9">
    <location>
        <position position="185"/>
    </location>
</feature>
<evidence type="ECO:0000256" key="2">
    <source>
        <dbReference type="ARBA" id="ARBA00008676"/>
    </source>
</evidence>
<evidence type="ECO:0000313" key="13">
    <source>
        <dbReference type="Proteomes" id="UP000236724"/>
    </source>
</evidence>
<dbReference type="CDD" id="cd06557">
    <property type="entry name" value="KPHMT-like"/>
    <property type="match status" value="1"/>
</dbReference>
<feature type="binding site" evidence="8 10">
    <location>
        <begin position="48"/>
        <end position="49"/>
    </location>
    <ligand>
        <name>3-methyl-2-oxobutanoate</name>
        <dbReference type="ChEBI" id="CHEBI:11851"/>
    </ligand>
</feature>
<dbReference type="GO" id="GO:0015940">
    <property type="term" value="P:pantothenate biosynthetic process"/>
    <property type="evidence" value="ECO:0007669"/>
    <property type="project" value="UniProtKB-UniRule"/>
</dbReference>
<protein>
    <recommendedName>
        <fullName evidence="8">3-methyl-2-oxobutanoate hydroxymethyltransferase</fullName>
        <ecNumber evidence="8">2.1.2.11</ecNumber>
    </recommendedName>
    <alternativeName>
        <fullName evidence="8">Ketopantoate hydroxymethyltransferase</fullName>
        <shortName evidence="8">KPHMT</shortName>
    </alternativeName>
</protein>
<comment type="subcellular location">
    <subcellularLocation>
        <location evidence="8">Cytoplasm</location>
    </subcellularLocation>
</comment>
<evidence type="ECO:0000256" key="3">
    <source>
        <dbReference type="ARBA" id="ARBA00011424"/>
    </source>
</evidence>
<keyword evidence="5 8" id="KW-0808">Transferase</keyword>
<keyword evidence="8 11" id="KW-0460">Magnesium</keyword>
<evidence type="ECO:0000256" key="6">
    <source>
        <dbReference type="ARBA" id="ARBA00022723"/>
    </source>
</evidence>
<dbReference type="GO" id="GO:0000287">
    <property type="term" value="F:magnesium ion binding"/>
    <property type="evidence" value="ECO:0007669"/>
    <property type="project" value="TreeGrafter"/>
</dbReference>
<dbReference type="GO" id="GO:0005737">
    <property type="term" value="C:cytoplasm"/>
    <property type="evidence" value="ECO:0007669"/>
    <property type="project" value="UniProtKB-SubCell"/>
</dbReference>
<dbReference type="InterPro" id="IPR040442">
    <property type="entry name" value="Pyrv_kinase-like_dom_sf"/>
</dbReference>
<dbReference type="PANTHER" id="PTHR20881:SF0">
    <property type="entry name" value="3-METHYL-2-OXOBUTANOATE HYDROXYMETHYLTRANSFERASE"/>
    <property type="match status" value="1"/>
</dbReference>
<comment type="cofactor">
    <cofactor evidence="8 11">
        <name>Mg(2+)</name>
        <dbReference type="ChEBI" id="CHEBI:18420"/>
    </cofactor>
    <text evidence="8 11">Binds 1 Mg(2+) ion per subunit.</text>
</comment>
<organism evidence="12 13">
    <name type="scientific">Candidatus Venteria ishoeyi</name>
    <dbReference type="NCBI Taxonomy" id="1899563"/>
    <lineage>
        <taxon>Bacteria</taxon>
        <taxon>Pseudomonadati</taxon>
        <taxon>Pseudomonadota</taxon>
        <taxon>Gammaproteobacteria</taxon>
        <taxon>Thiotrichales</taxon>
        <taxon>Thiotrichaceae</taxon>
        <taxon>Venteria</taxon>
    </lineage>
</organism>
<dbReference type="HAMAP" id="MF_00156">
    <property type="entry name" value="PanB"/>
    <property type="match status" value="1"/>
</dbReference>
<dbReference type="Gene3D" id="3.20.20.60">
    <property type="entry name" value="Phosphoenolpyruvate-binding domains"/>
    <property type="match status" value="1"/>
</dbReference>
<dbReference type="RefSeq" id="WP_103921422.1">
    <property type="nucleotide sequence ID" value="NZ_FMSV02000540.1"/>
</dbReference>
<keyword evidence="12" id="KW-0489">Methyltransferase</keyword>
<feature type="binding site" evidence="8 11">
    <location>
        <position position="87"/>
    </location>
    <ligand>
        <name>Mg(2+)</name>
        <dbReference type="ChEBI" id="CHEBI:18420"/>
    </ligand>
</feature>
<dbReference type="FunFam" id="3.20.20.60:FF:000003">
    <property type="entry name" value="3-methyl-2-oxobutanoate hydroxymethyltransferase"/>
    <property type="match status" value="1"/>
</dbReference>
<dbReference type="AlphaFoldDB" id="A0A1H6FCI7"/>
<evidence type="ECO:0000256" key="8">
    <source>
        <dbReference type="HAMAP-Rule" id="MF_00156"/>
    </source>
</evidence>
<dbReference type="EMBL" id="FMSV02000540">
    <property type="protein sequence ID" value="SEH07802.1"/>
    <property type="molecule type" value="Genomic_DNA"/>
</dbReference>
<feature type="binding site" evidence="8 11">
    <location>
        <position position="117"/>
    </location>
    <ligand>
        <name>Mg(2+)</name>
        <dbReference type="ChEBI" id="CHEBI:18420"/>
    </ligand>
</feature>
<sequence length="265" mass="28206">MKSTAPHTILQLQQMKNDGKKIACVTAYDASFAAQAVAAGMDCLLVGDSLGMVVQGQDSTLAVTLDEMIYHCRAVRRGAPQSFIIADMPFMSYATAEQAMANASALMQTGIHMVKLEGGAAWVFDSVTQLTQRGIPVCGHLGLTPQFVHQLGGYRQQGKTEQAANQLYAQATELVQAGIRLLVLECVPETVGKYIAQHLSIPVIGIGAGYACDGQVLVSYDMLGLTPGKIPGFAKNFMLGQACISDAFKAYVQAVKAQDFPVKNG</sequence>
<comment type="subunit">
    <text evidence="3 8">Homodecamer; pentamer of dimers.</text>
</comment>
<evidence type="ECO:0000256" key="7">
    <source>
        <dbReference type="ARBA" id="ARBA00056497"/>
    </source>
</evidence>
<dbReference type="SUPFAM" id="SSF51621">
    <property type="entry name" value="Phosphoenolpyruvate/pyruvate domain"/>
    <property type="match status" value="1"/>
</dbReference>
<dbReference type="InterPro" id="IPR003700">
    <property type="entry name" value="Pantoate_hydroxy_MeTrfase"/>
</dbReference>
<dbReference type="EC" id="2.1.2.11" evidence="8"/>
<comment type="pathway">
    <text evidence="1 8">Cofactor biosynthesis; (R)-pantothenate biosynthesis; (R)-pantoate from 3-methyl-2-oxobutanoate: step 1/2.</text>
</comment>
<evidence type="ECO:0000256" key="1">
    <source>
        <dbReference type="ARBA" id="ARBA00005033"/>
    </source>
</evidence>
<evidence type="ECO:0000313" key="12">
    <source>
        <dbReference type="EMBL" id="SEH07802.1"/>
    </source>
</evidence>
<keyword evidence="6 8" id="KW-0479">Metal-binding</keyword>
<comment type="catalytic activity">
    <reaction evidence="8">
        <text>(6R)-5,10-methylene-5,6,7,8-tetrahydrofolate + 3-methyl-2-oxobutanoate + H2O = 2-dehydropantoate + (6S)-5,6,7,8-tetrahydrofolate</text>
        <dbReference type="Rhea" id="RHEA:11824"/>
        <dbReference type="ChEBI" id="CHEBI:11561"/>
        <dbReference type="ChEBI" id="CHEBI:11851"/>
        <dbReference type="ChEBI" id="CHEBI:15377"/>
        <dbReference type="ChEBI" id="CHEBI:15636"/>
        <dbReference type="ChEBI" id="CHEBI:57453"/>
        <dbReference type="EC" id="2.1.2.11"/>
    </reaction>
</comment>
<feature type="binding site" evidence="8 10">
    <location>
        <position position="87"/>
    </location>
    <ligand>
        <name>3-methyl-2-oxobutanoate</name>
        <dbReference type="ChEBI" id="CHEBI:11851"/>
    </ligand>
</feature>
<dbReference type="GO" id="GO:0008168">
    <property type="term" value="F:methyltransferase activity"/>
    <property type="evidence" value="ECO:0007669"/>
    <property type="project" value="UniProtKB-KW"/>
</dbReference>
<dbReference type="GO" id="GO:0032259">
    <property type="term" value="P:methylation"/>
    <property type="evidence" value="ECO:0007669"/>
    <property type="project" value="UniProtKB-KW"/>
</dbReference>
<evidence type="ECO:0000256" key="10">
    <source>
        <dbReference type="PIRSR" id="PIRSR000388-2"/>
    </source>
</evidence>
<gene>
    <name evidence="8 12" type="primary">panB</name>
    <name evidence="12" type="ORF">MBHS_03687</name>
</gene>
<feature type="binding site" evidence="8 11">
    <location>
        <position position="48"/>
    </location>
    <ligand>
        <name>Mg(2+)</name>
        <dbReference type="ChEBI" id="CHEBI:18420"/>
    </ligand>
</feature>
<evidence type="ECO:0000256" key="5">
    <source>
        <dbReference type="ARBA" id="ARBA00022679"/>
    </source>
</evidence>